<feature type="compositionally biased region" description="Polar residues" evidence="1">
    <location>
        <begin position="76"/>
        <end position="85"/>
    </location>
</feature>
<accession>A0A9P4MA34</accession>
<dbReference type="AlphaFoldDB" id="A0A9P4MA34"/>
<keyword evidence="3" id="KW-1185">Reference proteome</keyword>
<feature type="region of interest" description="Disordered" evidence="1">
    <location>
        <begin position="31"/>
        <end position="179"/>
    </location>
</feature>
<dbReference type="OrthoDB" id="5309565at2759"/>
<feature type="compositionally biased region" description="Polar residues" evidence="1">
    <location>
        <begin position="107"/>
        <end position="120"/>
    </location>
</feature>
<dbReference type="EMBL" id="ML978122">
    <property type="protein sequence ID" value="KAF2103483.1"/>
    <property type="molecule type" value="Genomic_DNA"/>
</dbReference>
<dbReference type="PANTHER" id="PTHR40460">
    <property type="entry name" value="CHROMOSOME 1, WHOLE GENOME SHOTGUN SEQUENCE"/>
    <property type="match status" value="1"/>
</dbReference>
<dbReference type="PANTHER" id="PTHR40460:SF1">
    <property type="entry name" value="CSBD-LIKE DOMAIN-CONTAINING PROTEIN"/>
    <property type="match status" value="1"/>
</dbReference>
<evidence type="ECO:0000313" key="2">
    <source>
        <dbReference type="EMBL" id="KAF2103483.1"/>
    </source>
</evidence>
<feature type="compositionally biased region" description="Basic and acidic residues" evidence="1">
    <location>
        <begin position="147"/>
        <end position="160"/>
    </location>
</feature>
<comment type="caution">
    <text evidence="2">The sequence shown here is derived from an EMBL/GenBank/DDBJ whole genome shotgun (WGS) entry which is preliminary data.</text>
</comment>
<feature type="compositionally biased region" description="Acidic residues" evidence="1">
    <location>
        <begin position="169"/>
        <end position="179"/>
    </location>
</feature>
<dbReference type="SUPFAM" id="SSF69047">
    <property type="entry name" value="Hypothetical protein YjbJ"/>
    <property type="match status" value="1"/>
</dbReference>
<proteinExistence type="predicted"/>
<feature type="compositionally biased region" description="Low complexity" evidence="1">
    <location>
        <begin position="54"/>
        <end position="70"/>
    </location>
</feature>
<name>A0A9P4MA34_9PEZI</name>
<evidence type="ECO:0000256" key="1">
    <source>
        <dbReference type="SAM" id="MobiDB-lite"/>
    </source>
</evidence>
<protein>
    <recommendedName>
        <fullName evidence="4">CsbD-like domain-containing protein</fullName>
    </recommendedName>
</protein>
<dbReference type="Proteomes" id="UP000799772">
    <property type="component" value="Unassembled WGS sequence"/>
</dbReference>
<reference evidence="2" key="1">
    <citation type="journal article" date="2020" name="Stud. Mycol.">
        <title>101 Dothideomycetes genomes: a test case for predicting lifestyles and emergence of pathogens.</title>
        <authorList>
            <person name="Haridas S."/>
            <person name="Albert R."/>
            <person name="Binder M."/>
            <person name="Bloem J."/>
            <person name="Labutti K."/>
            <person name="Salamov A."/>
            <person name="Andreopoulos B."/>
            <person name="Baker S."/>
            <person name="Barry K."/>
            <person name="Bills G."/>
            <person name="Bluhm B."/>
            <person name="Cannon C."/>
            <person name="Castanera R."/>
            <person name="Culley D."/>
            <person name="Daum C."/>
            <person name="Ezra D."/>
            <person name="Gonzalez J."/>
            <person name="Henrissat B."/>
            <person name="Kuo A."/>
            <person name="Liang C."/>
            <person name="Lipzen A."/>
            <person name="Lutzoni F."/>
            <person name="Magnuson J."/>
            <person name="Mondo S."/>
            <person name="Nolan M."/>
            <person name="Ohm R."/>
            <person name="Pangilinan J."/>
            <person name="Park H.-J."/>
            <person name="Ramirez L."/>
            <person name="Alfaro M."/>
            <person name="Sun H."/>
            <person name="Tritt A."/>
            <person name="Yoshinaga Y."/>
            <person name="Zwiers L.-H."/>
            <person name="Turgeon B."/>
            <person name="Goodwin S."/>
            <person name="Spatafora J."/>
            <person name="Crous P."/>
            <person name="Grigoriev I."/>
        </authorList>
    </citation>
    <scope>NUCLEOTIDE SEQUENCE</scope>
    <source>
        <strain evidence="2">CBS 133067</strain>
    </source>
</reference>
<evidence type="ECO:0000313" key="3">
    <source>
        <dbReference type="Proteomes" id="UP000799772"/>
    </source>
</evidence>
<evidence type="ECO:0008006" key="4">
    <source>
        <dbReference type="Google" id="ProtNLM"/>
    </source>
</evidence>
<gene>
    <name evidence="2" type="ORF">NA57DRAFT_63999</name>
</gene>
<sequence>MSDKTQPSAIQSTIDSITATGQSILGAVTGNSADKAQAQDRKDKAQLEDDANHAGASLGGVSVSSSGVAANDPNRTEGSWNQTIGSGKEMLGNLVGAEGLKREGIEQNKQGKGQEAQGQLSDLGGGVKDRVSGTVGSAVAGLTNNPEAERASREQHDKGKTLQRGVESELQDQADADRK</sequence>
<organism evidence="2 3">
    <name type="scientific">Rhizodiscina lignyota</name>
    <dbReference type="NCBI Taxonomy" id="1504668"/>
    <lineage>
        <taxon>Eukaryota</taxon>
        <taxon>Fungi</taxon>
        <taxon>Dikarya</taxon>
        <taxon>Ascomycota</taxon>
        <taxon>Pezizomycotina</taxon>
        <taxon>Dothideomycetes</taxon>
        <taxon>Pleosporomycetidae</taxon>
        <taxon>Aulographales</taxon>
        <taxon>Rhizodiscinaceae</taxon>
        <taxon>Rhizodiscina</taxon>
    </lineage>
</organism>
<dbReference type="InterPro" id="IPR036629">
    <property type="entry name" value="YjbJ_sf"/>
</dbReference>
<feature type="compositionally biased region" description="Basic and acidic residues" evidence="1">
    <location>
        <begin position="37"/>
        <end position="52"/>
    </location>
</feature>